<proteinExistence type="predicted"/>
<dbReference type="AlphaFoldDB" id="A0A7S4D2R8"/>
<accession>A0A7S4D2R8</accession>
<protein>
    <submittedName>
        <fullName evidence="1">Uncharacterized protein</fullName>
    </submittedName>
</protein>
<dbReference type="EMBL" id="HBJA01072475">
    <property type="protein sequence ID" value="CAE0814355.1"/>
    <property type="molecule type" value="Transcribed_RNA"/>
</dbReference>
<sequence>MRSDVRSTRRTGEWVCGFHARQAAVVVAGRGICGSRASLLLQAVVDLGFLDWTLAAQHLLRAKRTSVHAVQGVGWDTPSIGPLPPHGWLWVAVLRVLLPAT</sequence>
<organism evidence="1">
    <name type="scientific">Eutreptiella gymnastica</name>
    <dbReference type="NCBI Taxonomy" id="73025"/>
    <lineage>
        <taxon>Eukaryota</taxon>
        <taxon>Discoba</taxon>
        <taxon>Euglenozoa</taxon>
        <taxon>Euglenida</taxon>
        <taxon>Spirocuta</taxon>
        <taxon>Euglenophyceae</taxon>
        <taxon>Eutreptiales</taxon>
        <taxon>Eutreptiaceae</taxon>
        <taxon>Eutreptiella</taxon>
    </lineage>
</organism>
<reference evidence="1" key="1">
    <citation type="submission" date="2021-01" db="EMBL/GenBank/DDBJ databases">
        <authorList>
            <person name="Corre E."/>
            <person name="Pelletier E."/>
            <person name="Niang G."/>
            <person name="Scheremetjew M."/>
            <person name="Finn R."/>
            <person name="Kale V."/>
            <person name="Holt S."/>
            <person name="Cochrane G."/>
            <person name="Meng A."/>
            <person name="Brown T."/>
            <person name="Cohen L."/>
        </authorList>
    </citation>
    <scope>NUCLEOTIDE SEQUENCE</scope>
    <source>
        <strain evidence="1">CCMP1594</strain>
    </source>
</reference>
<evidence type="ECO:0000313" key="1">
    <source>
        <dbReference type="EMBL" id="CAE0814355.1"/>
    </source>
</evidence>
<name>A0A7S4D2R8_9EUGL</name>
<gene>
    <name evidence="1" type="ORF">EGYM00163_LOCUS25509</name>
</gene>